<sequence>MANHAERRLWDLRPMADGSTSRVCGPLGGKTCSFACVLEAVIECQREFPKMHWEMSPLPGEIIFTGCRALAQALEGYVRAEKLYC</sequence>
<proteinExistence type="predicted"/>
<dbReference type="Proteomes" id="UP000735302">
    <property type="component" value="Unassembled WGS sequence"/>
</dbReference>
<accession>A0AAV3Z263</accession>
<keyword evidence="2" id="KW-1185">Reference proteome</keyword>
<reference evidence="1 2" key="1">
    <citation type="journal article" date="2021" name="Elife">
        <title>Chloroplast acquisition without the gene transfer in kleptoplastic sea slugs, Plakobranchus ocellatus.</title>
        <authorList>
            <person name="Maeda T."/>
            <person name="Takahashi S."/>
            <person name="Yoshida T."/>
            <person name="Shimamura S."/>
            <person name="Takaki Y."/>
            <person name="Nagai Y."/>
            <person name="Toyoda A."/>
            <person name="Suzuki Y."/>
            <person name="Arimoto A."/>
            <person name="Ishii H."/>
            <person name="Satoh N."/>
            <person name="Nishiyama T."/>
            <person name="Hasebe M."/>
            <person name="Maruyama T."/>
            <person name="Minagawa J."/>
            <person name="Obokata J."/>
            <person name="Shigenobu S."/>
        </authorList>
    </citation>
    <scope>NUCLEOTIDE SEQUENCE [LARGE SCALE GENOMIC DNA]</scope>
</reference>
<organism evidence="1 2">
    <name type="scientific">Plakobranchus ocellatus</name>
    <dbReference type="NCBI Taxonomy" id="259542"/>
    <lineage>
        <taxon>Eukaryota</taxon>
        <taxon>Metazoa</taxon>
        <taxon>Spiralia</taxon>
        <taxon>Lophotrochozoa</taxon>
        <taxon>Mollusca</taxon>
        <taxon>Gastropoda</taxon>
        <taxon>Heterobranchia</taxon>
        <taxon>Euthyneura</taxon>
        <taxon>Panpulmonata</taxon>
        <taxon>Sacoglossa</taxon>
        <taxon>Placobranchoidea</taxon>
        <taxon>Plakobranchidae</taxon>
        <taxon>Plakobranchus</taxon>
    </lineage>
</organism>
<evidence type="ECO:0000313" key="1">
    <source>
        <dbReference type="EMBL" id="GFN88488.1"/>
    </source>
</evidence>
<name>A0AAV3Z263_9GAST</name>
<evidence type="ECO:0000313" key="2">
    <source>
        <dbReference type="Proteomes" id="UP000735302"/>
    </source>
</evidence>
<comment type="caution">
    <text evidence="1">The sequence shown here is derived from an EMBL/GenBank/DDBJ whole genome shotgun (WGS) entry which is preliminary data.</text>
</comment>
<gene>
    <name evidence="1" type="ORF">PoB_001499400</name>
</gene>
<dbReference type="AlphaFoldDB" id="A0AAV3Z263"/>
<dbReference type="EMBL" id="BLXT01001848">
    <property type="protein sequence ID" value="GFN88488.1"/>
    <property type="molecule type" value="Genomic_DNA"/>
</dbReference>
<protein>
    <submittedName>
        <fullName evidence="1">Uncharacterized protein</fullName>
    </submittedName>
</protein>